<feature type="region of interest" description="Disordered" evidence="2">
    <location>
        <begin position="160"/>
        <end position="196"/>
    </location>
</feature>
<evidence type="ECO:0000256" key="1">
    <source>
        <dbReference type="PROSITE-ProRule" id="PRU00047"/>
    </source>
</evidence>
<dbReference type="InterPro" id="IPR036875">
    <property type="entry name" value="Znf_CCHC_sf"/>
</dbReference>
<sequence>MQSYRDSGSWYEETDSQVRGDETMQSSHETEIHGDELGVPEEEEAISEAGSNIMEQELHSIYFTGYGKRTEAYLEWEDQIETLFQSHHVPEEEKLSYATKTLTGPALTWWEEEEYNSWYCGDPAHTWESFKLEILEEFVEKGPELEFPMILTHAVCPHTSTISSKPNSKQTNQHHSPQRTEPVIEKKTVKKQERSQLSSLQLIKVPETFPSAKGTLQPGKKKAEVVLERREPQTEDEAMAQGLQKPPASSSQSKSSNSKNIKIQTCYRCHKRGHFAVNCPSRKLLGNTSLDLKTEPTKSDSLSPLEFSNSGFMHLSLPKSFDPGIKQEDGQPNSFERLKESHGQHLTCPQNVEEVARTIQSTHAAKKQIFLQLSETIWVNLNLNLPIYNFINPDIMHLFLSQNVEIIAGSKEAVREELPPKKNLLQSQVQDKEISLPILINTRHTKGESVIQDQKIGVILSYLLKGEPPNAPRIITPQVFQGYPVSRSKPSQEGEYDEDIKSSSEKEK</sequence>
<evidence type="ECO:0000313" key="5">
    <source>
        <dbReference type="RefSeq" id="XP_018442350.2"/>
    </source>
</evidence>
<reference evidence="4" key="1">
    <citation type="journal article" date="2019" name="Database">
        <title>The radish genome database (RadishGD): an integrated information resource for radish genomics.</title>
        <authorList>
            <person name="Yu H.J."/>
            <person name="Baek S."/>
            <person name="Lee Y.J."/>
            <person name="Cho A."/>
            <person name="Mun J.H."/>
        </authorList>
    </citation>
    <scope>NUCLEOTIDE SEQUENCE [LARGE SCALE GENOMIC DNA]</scope>
    <source>
        <strain evidence="4">cv. WK10039</strain>
    </source>
</reference>
<feature type="region of interest" description="Disordered" evidence="2">
    <location>
        <begin position="1"/>
        <end position="40"/>
    </location>
</feature>
<organism evidence="4 5">
    <name type="scientific">Raphanus sativus</name>
    <name type="common">Radish</name>
    <name type="synonym">Raphanus raphanistrum var. sativus</name>
    <dbReference type="NCBI Taxonomy" id="3726"/>
    <lineage>
        <taxon>Eukaryota</taxon>
        <taxon>Viridiplantae</taxon>
        <taxon>Streptophyta</taxon>
        <taxon>Embryophyta</taxon>
        <taxon>Tracheophyta</taxon>
        <taxon>Spermatophyta</taxon>
        <taxon>Magnoliopsida</taxon>
        <taxon>eudicotyledons</taxon>
        <taxon>Gunneridae</taxon>
        <taxon>Pentapetalae</taxon>
        <taxon>rosids</taxon>
        <taxon>malvids</taxon>
        <taxon>Brassicales</taxon>
        <taxon>Brassicaceae</taxon>
        <taxon>Brassiceae</taxon>
        <taxon>Raphanus</taxon>
    </lineage>
</organism>
<dbReference type="AlphaFoldDB" id="A0A6J0K346"/>
<dbReference type="RefSeq" id="XP_018442350.2">
    <property type="nucleotide sequence ID" value="XM_018586848.2"/>
</dbReference>
<dbReference type="SMART" id="SM00343">
    <property type="entry name" value="ZnF_C2HC"/>
    <property type="match status" value="1"/>
</dbReference>
<feature type="region of interest" description="Disordered" evidence="2">
    <location>
        <begin position="210"/>
        <end position="259"/>
    </location>
</feature>
<keyword evidence="4" id="KW-1185">Reference proteome</keyword>
<dbReference type="InterPro" id="IPR001878">
    <property type="entry name" value="Znf_CCHC"/>
</dbReference>
<feature type="domain" description="CCHC-type" evidence="3">
    <location>
        <begin position="266"/>
        <end position="281"/>
    </location>
</feature>
<keyword evidence="1" id="KW-0863">Zinc-finger</keyword>
<keyword evidence="1" id="KW-0862">Zinc</keyword>
<evidence type="ECO:0000313" key="4">
    <source>
        <dbReference type="Proteomes" id="UP000504610"/>
    </source>
</evidence>
<dbReference type="PROSITE" id="PS50158">
    <property type="entry name" value="ZF_CCHC"/>
    <property type="match status" value="1"/>
</dbReference>
<reference evidence="5" key="2">
    <citation type="submission" date="2025-08" db="UniProtKB">
        <authorList>
            <consortium name="RefSeq"/>
        </authorList>
    </citation>
    <scope>IDENTIFICATION</scope>
    <source>
        <tissue evidence="5">Leaf</tissue>
    </source>
</reference>
<feature type="compositionally biased region" description="Polar residues" evidence="2">
    <location>
        <begin position="160"/>
        <end position="175"/>
    </location>
</feature>
<feature type="compositionally biased region" description="Basic and acidic residues" evidence="2">
    <location>
        <begin position="499"/>
        <end position="508"/>
    </location>
</feature>
<dbReference type="GO" id="GO:0003676">
    <property type="term" value="F:nucleic acid binding"/>
    <property type="evidence" value="ECO:0007669"/>
    <property type="project" value="InterPro"/>
</dbReference>
<dbReference type="OrthoDB" id="1113674at2759"/>
<feature type="region of interest" description="Disordered" evidence="2">
    <location>
        <begin position="483"/>
        <end position="508"/>
    </location>
</feature>
<dbReference type="GO" id="GO:0008270">
    <property type="term" value="F:zinc ion binding"/>
    <property type="evidence" value="ECO:0007669"/>
    <property type="project" value="UniProtKB-KW"/>
</dbReference>
<name>A0A6J0K346_RAPSA</name>
<accession>A0A6J0K346</accession>
<protein>
    <submittedName>
        <fullName evidence="5">Uncharacterized protein LOC108814308</fullName>
    </submittedName>
</protein>
<proteinExistence type="predicted"/>
<dbReference type="Gene3D" id="4.10.60.10">
    <property type="entry name" value="Zinc finger, CCHC-type"/>
    <property type="match status" value="1"/>
</dbReference>
<gene>
    <name evidence="5" type="primary">LOC108814308</name>
</gene>
<evidence type="ECO:0000256" key="2">
    <source>
        <dbReference type="SAM" id="MobiDB-lite"/>
    </source>
</evidence>
<dbReference type="Proteomes" id="UP000504610">
    <property type="component" value="Chromosome 7"/>
</dbReference>
<feature type="compositionally biased region" description="Basic and acidic residues" evidence="2">
    <location>
        <begin position="16"/>
        <end position="36"/>
    </location>
</feature>
<dbReference type="GeneID" id="108814308"/>
<feature type="compositionally biased region" description="Basic and acidic residues" evidence="2">
    <location>
        <begin position="182"/>
        <end position="194"/>
    </location>
</feature>
<feature type="compositionally biased region" description="Low complexity" evidence="2">
    <location>
        <begin position="249"/>
        <end position="259"/>
    </location>
</feature>
<evidence type="ECO:0000259" key="3">
    <source>
        <dbReference type="PROSITE" id="PS50158"/>
    </source>
</evidence>
<dbReference type="SUPFAM" id="SSF57756">
    <property type="entry name" value="Retrovirus zinc finger-like domains"/>
    <property type="match status" value="1"/>
</dbReference>
<feature type="compositionally biased region" description="Basic and acidic residues" evidence="2">
    <location>
        <begin position="221"/>
        <end position="233"/>
    </location>
</feature>
<keyword evidence="1" id="KW-0479">Metal-binding</keyword>
<dbReference type="KEGG" id="rsz:108814308"/>